<name>A0AAE0BS61_9CHLO</name>
<evidence type="ECO:0000256" key="7">
    <source>
        <dbReference type="ARBA" id="ARBA00022679"/>
    </source>
</evidence>
<dbReference type="Proteomes" id="UP001190700">
    <property type="component" value="Unassembled WGS sequence"/>
</dbReference>
<keyword evidence="7" id="KW-0808">Transferase</keyword>
<keyword evidence="5" id="KW-0963">Cytoplasm</keyword>
<evidence type="ECO:0000256" key="5">
    <source>
        <dbReference type="ARBA" id="ARBA00022490"/>
    </source>
</evidence>
<evidence type="ECO:0000313" key="10">
    <source>
        <dbReference type="Proteomes" id="UP001190700"/>
    </source>
</evidence>
<dbReference type="GO" id="GO:0005634">
    <property type="term" value="C:nucleus"/>
    <property type="evidence" value="ECO:0007669"/>
    <property type="project" value="UniProtKB-SubCell"/>
</dbReference>
<evidence type="ECO:0000256" key="2">
    <source>
        <dbReference type="ARBA" id="ARBA00004496"/>
    </source>
</evidence>
<keyword evidence="10" id="KW-1185">Reference proteome</keyword>
<dbReference type="Pfam" id="PF10294">
    <property type="entry name" value="Methyltransf_16"/>
    <property type="match status" value="1"/>
</dbReference>
<accession>A0AAE0BS61</accession>
<dbReference type="InterPro" id="IPR029063">
    <property type="entry name" value="SAM-dependent_MTases_sf"/>
</dbReference>
<dbReference type="GO" id="GO:0032259">
    <property type="term" value="P:methylation"/>
    <property type="evidence" value="ECO:0007669"/>
    <property type="project" value="UniProtKB-KW"/>
</dbReference>
<dbReference type="InterPro" id="IPR019410">
    <property type="entry name" value="Methyltransf_16"/>
</dbReference>
<evidence type="ECO:0000256" key="8">
    <source>
        <dbReference type="ARBA" id="ARBA00023242"/>
    </source>
</evidence>
<proteinExistence type="predicted"/>
<protein>
    <recommendedName>
        <fullName evidence="4">Calmodulin-lysine N-methyltransferase</fullName>
        <ecNumber evidence="3">2.1.1.60</ecNumber>
    </recommendedName>
</protein>
<dbReference type="InterPro" id="IPR025800">
    <property type="entry name" value="CaM-Lys-N-MeTrfase"/>
</dbReference>
<dbReference type="PANTHER" id="PTHR13539">
    <property type="entry name" value="CALMODULIN-LYSINE N-METHYLTRANSFERASE"/>
    <property type="match status" value="1"/>
</dbReference>
<dbReference type="EMBL" id="LGRX02033332">
    <property type="protein sequence ID" value="KAK3241697.1"/>
    <property type="molecule type" value="Genomic_DNA"/>
</dbReference>
<evidence type="ECO:0000256" key="6">
    <source>
        <dbReference type="ARBA" id="ARBA00022603"/>
    </source>
</evidence>
<organism evidence="9 10">
    <name type="scientific">Cymbomonas tetramitiformis</name>
    <dbReference type="NCBI Taxonomy" id="36881"/>
    <lineage>
        <taxon>Eukaryota</taxon>
        <taxon>Viridiplantae</taxon>
        <taxon>Chlorophyta</taxon>
        <taxon>Pyramimonadophyceae</taxon>
        <taxon>Pyramimonadales</taxon>
        <taxon>Pyramimonadaceae</taxon>
        <taxon>Cymbomonas</taxon>
    </lineage>
</organism>
<dbReference type="SUPFAM" id="SSF53335">
    <property type="entry name" value="S-adenosyl-L-methionine-dependent methyltransferases"/>
    <property type="match status" value="1"/>
</dbReference>
<evidence type="ECO:0000256" key="1">
    <source>
        <dbReference type="ARBA" id="ARBA00004123"/>
    </source>
</evidence>
<keyword evidence="6" id="KW-0489">Methyltransferase</keyword>
<evidence type="ECO:0000313" key="9">
    <source>
        <dbReference type="EMBL" id="KAK3241697.1"/>
    </source>
</evidence>
<dbReference type="AlphaFoldDB" id="A0AAE0BS61"/>
<comment type="caution">
    <text evidence="9">The sequence shown here is derived from an EMBL/GenBank/DDBJ whole genome shotgun (WGS) entry which is preliminary data.</text>
</comment>
<evidence type="ECO:0000256" key="4">
    <source>
        <dbReference type="ARBA" id="ARBA00020594"/>
    </source>
</evidence>
<gene>
    <name evidence="9" type="ORF">CYMTET_48557</name>
</gene>
<dbReference type="GO" id="GO:0018025">
    <property type="term" value="F:calmodulin-lysine N-methyltransferase activity"/>
    <property type="evidence" value="ECO:0007669"/>
    <property type="project" value="UniProtKB-EC"/>
</dbReference>
<dbReference type="EC" id="2.1.1.60" evidence="3"/>
<comment type="subcellular location">
    <subcellularLocation>
        <location evidence="2">Cytoplasm</location>
    </subcellularLocation>
    <subcellularLocation>
        <location evidence="1">Nucleus</location>
    </subcellularLocation>
</comment>
<dbReference type="PANTHER" id="PTHR13539:SF3">
    <property type="entry name" value="CALMODULIN-LYSINE N-METHYLTRANSFERASE"/>
    <property type="match status" value="1"/>
</dbReference>
<reference evidence="9 10" key="1">
    <citation type="journal article" date="2015" name="Genome Biol. Evol.">
        <title>Comparative Genomics of a Bacterivorous Green Alga Reveals Evolutionary Causalities and Consequences of Phago-Mixotrophic Mode of Nutrition.</title>
        <authorList>
            <person name="Burns J.A."/>
            <person name="Paasch A."/>
            <person name="Narechania A."/>
            <person name="Kim E."/>
        </authorList>
    </citation>
    <scope>NUCLEOTIDE SEQUENCE [LARGE SCALE GENOMIC DNA]</scope>
    <source>
        <strain evidence="9 10">PLY_AMNH</strain>
    </source>
</reference>
<evidence type="ECO:0000256" key="3">
    <source>
        <dbReference type="ARBA" id="ARBA00011914"/>
    </source>
</evidence>
<keyword evidence="8" id="KW-0539">Nucleus</keyword>
<sequence>MASALEQTFVFHTSYPIRELFVTIPSLRQGHTQEDLISTRIWRSSLLLSAYMVGQEIHCKPTSTQGLSRPPACRFPRRLYDATGIAGEARGRFHSLGTNLAWGKDVLELGCGRALPGLLAAQCGSTRVILTDCDHRALDMLRPTIDVQLQLEDHGPTEAMYMLWEEDQKLLEDATEEGFSGSTRHWSNSHTGTSAKIPDDDTFGLILCSDVLYFAKQELPLICTLKRRLHPEGSILFVLPERGNSGITNRFPQMLRDAGFHVFQDIGPFDWEKLQEEHVLGYTAEQDQEDKDSPLLGRTDHESGKVHFLIARWRRDDDEV</sequence>
<dbReference type="GO" id="GO:0005737">
    <property type="term" value="C:cytoplasm"/>
    <property type="evidence" value="ECO:0007669"/>
    <property type="project" value="UniProtKB-SubCell"/>
</dbReference>
<dbReference type="Gene3D" id="3.40.50.150">
    <property type="entry name" value="Vaccinia Virus protein VP39"/>
    <property type="match status" value="1"/>
</dbReference>